<feature type="compositionally biased region" description="Basic residues" evidence="2">
    <location>
        <begin position="254"/>
        <end position="265"/>
    </location>
</feature>
<feature type="region of interest" description="Disordered" evidence="2">
    <location>
        <begin position="150"/>
        <end position="265"/>
    </location>
</feature>
<keyword evidence="5" id="KW-1185">Reference proteome</keyword>
<dbReference type="PROSITE" id="PS50158">
    <property type="entry name" value="ZF_CCHC"/>
    <property type="match status" value="1"/>
</dbReference>
<keyword evidence="1" id="KW-0863">Zinc-finger</keyword>
<dbReference type="Proteomes" id="UP001329430">
    <property type="component" value="Chromosome 3"/>
</dbReference>
<evidence type="ECO:0000259" key="3">
    <source>
        <dbReference type="PROSITE" id="PS50158"/>
    </source>
</evidence>
<evidence type="ECO:0000313" key="4">
    <source>
        <dbReference type="EMBL" id="KAK5646248.1"/>
    </source>
</evidence>
<proteinExistence type="predicted"/>
<feature type="compositionally biased region" description="Polar residues" evidence="2">
    <location>
        <begin position="158"/>
        <end position="170"/>
    </location>
</feature>
<keyword evidence="1" id="KW-0479">Metal-binding</keyword>
<protein>
    <recommendedName>
        <fullName evidence="3">CCHC-type domain-containing protein</fullName>
    </recommendedName>
</protein>
<feature type="domain" description="CCHC-type" evidence="3">
    <location>
        <begin position="23"/>
        <end position="39"/>
    </location>
</feature>
<evidence type="ECO:0000313" key="5">
    <source>
        <dbReference type="Proteomes" id="UP001329430"/>
    </source>
</evidence>
<dbReference type="InterPro" id="IPR001878">
    <property type="entry name" value="Znf_CCHC"/>
</dbReference>
<reference evidence="4 5" key="1">
    <citation type="journal article" date="2024" name="Insects">
        <title>An Improved Chromosome-Level Genome Assembly of the Firefly Pyrocoelia pectoralis.</title>
        <authorList>
            <person name="Fu X."/>
            <person name="Meyer-Rochow V.B."/>
            <person name="Ballantyne L."/>
            <person name="Zhu X."/>
        </authorList>
    </citation>
    <scope>NUCLEOTIDE SEQUENCE [LARGE SCALE GENOMIC DNA]</scope>
    <source>
        <strain evidence="4">XCY_ONT2</strain>
    </source>
</reference>
<evidence type="ECO:0000256" key="1">
    <source>
        <dbReference type="PROSITE-ProRule" id="PRU00047"/>
    </source>
</evidence>
<dbReference type="AlphaFoldDB" id="A0AAN7VJF4"/>
<keyword evidence="1" id="KW-0862">Zinc</keyword>
<accession>A0AAN7VJF4</accession>
<feature type="compositionally biased region" description="Acidic residues" evidence="2">
    <location>
        <begin position="184"/>
        <end position="194"/>
    </location>
</feature>
<comment type="caution">
    <text evidence="4">The sequence shown here is derived from an EMBL/GenBank/DDBJ whole genome shotgun (WGS) entry which is preliminary data.</text>
</comment>
<sequence>MLPKTVKAAYLNIPVRPYIGAPRKCFRCLKFGHLSKYCKGNQMCNCGKKQHSEDEQCEDPPKCVNCGGPHQSNYTNCPTYIKEKEIMRIQATHKDINFREARAMVYGKSYTVPTQTFADRVKKKNLPTESHGKIPDISTPNAEVRETFKIPQVPRTPANINSELPDTSDASYKRSISDWSYDQSETDTECESASEAEKNTESEGQSSQPVAKRKPRGYPKGVPRISQRIDPNVTTYNAARYRSKSSQSKEPKQNHKQTKEKHIKP</sequence>
<organism evidence="4 5">
    <name type="scientific">Pyrocoelia pectoralis</name>
    <dbReference type="NCBI Taxonomy" id="417401"/>
    <lineage>
        <taxon>Eukaryota</taxon>
        <taxon>Metazoa</taxon>
        <taxon>Ecdysozoa</taxon>
        <taxon>Arthropoda</taxon>
        <taxon>Hexapoda</taxon>
        <taxon>Insecta</taxon>
        <taxon>Pterygota</taxon>
        <taxon>Neoptera</taxon>
        <taxon>Endopterygota</taxon>
        <taxon>Coleoptera</taxon>
        <taxon>Polyphaga</taxon>
        <taxon>Elateriformia</taxon>
        <taxon>Elateroidea</taxon>
        <taxon>Lampyridae</taxon>
        <taxon>Lampyrinae</taxon>
        <taxon>Pyrocoelia</taxon>
    </lineage>
</organism>
<dbReference type="GO" id="GO:0008270">
    <property type="term" value="F:zinc ion binding"/>
    <property type="evidence" value="ECO:0007669"/>
    <property type="project" value="UniProtKB-KW"/>
</dbReference>
<evidence type="ECO:0000256" key="2">
    <source>
        <dbReference type="SAM" id="MobiDB-lite"/>
    </source>
</evidence>
<dbReference type="EMBL" id="JAVRBK010000003">
    <property type="protein sequence ID" value="KAK5646248.1"/>
    <property type="molecule type" value="Genomic_DNA"/>
</dbReference>
<gene>
    <name evidence="4" type="ORF">RI129_004712</name>
</gene>
<name>A0AAN7VJF4_9COLE</name>
<feature type="region of interest" description="Disordered" evidence="2">
    <location>
        <begin position="124"/>
        <end position="143"/>
    </location>
</feature>
<dbReference type="GO" id="GO:0003676">
    <property type="term" value="F:nucleic acid binding"/>
    <property type="evidence" value="ECO:0007669"/>
    <property type="project" value="InterPro"/>
</dbReference>